<gene>
    <name evidence="9" type="ORF">GA0070610_5369</name>
</gene>
<dbReference type="InterPro" id="IPR035906">
    <property type="entry name" value="MetI-like_sf"/>
</dbReference>
<evidence type="ECO:0000256" key="3">
    <source>
        <dbReference type="ARBA" id="ARBA00022475"/>
    </source>
</evidence>
<keyword evidence="6 7" id="KW-0472">Membrane</keyword>
<dbReference type="GeneID" id="95805031"/>
<dbReference type="Pfam" id="PF00528">
    <property type="entry name" value="BPD_transp_1"/>
    <property type="match status" value="1"/>
</dbReference>
<dbReference type="Gene3D" id="1.10.3720.10">
    <property type="entry name" value="MetI-like"/>
    <property type="match status" value="1"/>
</dbReference>
<feature type="domain" description="ABC transmembrane type-1" evidence="8">
    <location>
        <begin position="95"/>
        <end position="303"/>
    </location>
</feature>
<keyword evidence="5 7" id="KW-1133">Transmembrane helix</keyword>
<keyword evidence="10" id="KW-1185">Reference proteome</keyword>
<dbReference type="InterPro" id="IPR045621">
    <property type="entry name" value="BPD_transp_1_N"/>
</dbReference>
<dbReference type="SUPFAM" id="SSF161098">
    <property type="entry name" value="MetI-like"/>
    <property type="match status" value="1"/>
</dbReference>
<dbReference type="GO" id="GO:0071916">
    <property type="term" value="F:dipeptide transmembrane transporter activity"/>
    <property type="evidence" value="ECO:0007669"/>
    <property type="project" value="TreeGrafter"/>
</dbReference>
<dbReference type="PROSITE" id="PS50928">
    <property type="entry name" value="ABC_TM1"/>
    <property type="match status" value="1"/>
</dbReference>
<organism evidence="9 10">
    <name type="scientific">Micromonospora echinofusca</name>
    <dbReference type="NCBI Taxonomy" id="47858"/>
    <lineage>
        <taxon>Bacteria</taxon>
        <taxon>Bacillati</taxon>
        <taxon>Actinomycetota</taxon>
        <taxon>Actinomycetes</taxon>
        <taxon>Micromonosporales</taxon>
        <taxon>Micromonosporaceae</taxon>
        <taxon>Micromonospora</taxon>
    </lineage>
</organism>
<dbReference type="InterPro" id="IPR000515">
    <property type="entry name" value="MetI-like"/>
</dbReference>
<keyword evidence="4 7" id="KW-0812">Transmembrane</keyword>
<keyword evidence="2 7" id="KW-0813">Transport</keyword>
<feature type="transmembrane region" description="Helical" evidence="7">
    <location>
        <begin position="176"/>
        <end position="196"/>
    </location>
</feature>
<evidence type="ECO:0000259" key="8">
    <source>
        <dbReference type="PROSITE" id="PS50928"/>
    </source>
</evidence>
<feature type="transmembrane region" description="Helical" evidence="7">
    <location>
        <begin position="133"/>
        <end position="156"/>
    </location>
</feature>
<reference evidence="9 10" key="1">
    <citation type="submission" date="2016-06" db="EMBL/GenBank/DDBJ databases">
        <authorList>
            <person name="Kjaerup R.B."/>
            <person name="Dalgaard T.S."/>
            <person name="Juul-Madsen H.R."/>
        </authorList>
    </citation>
    <scope>NUCLEOTIDE SEQUENCE [LARGE SCALE GENOMIC DNA]</scope>
    <source>
        <strain evidence="9 10">DSM 43913</strain>
    </source>
</reference>
<protein>
    <submittedName>
        <fullName evidence="9">Peptide/nickel transport system permease protein</fullName>
    </submittedName>
</protein>
<comment type="subcellular location">
    <subcellularLocation>
        <location evidence="1 7">Cell membrane</location>
        <topology evidence="1 7">Multi-pass membrane protein</topology>
    </subcellularLocation>
</comment>
<evidence type="ECO:0000256" key="2">
    <source>
        <dbReference type="ARBA" id="ARBA00022448"/>
    </source>
</evidence>
<proteinExistence type="inferred from homology"/>
<comment type="similarity">
    <text evidence="7">Belongs to the binding-protein-dependent transport system permease family.</text>
</comment>
<feature type="transmembrane region" description="Helical" evidence="7">
    <location>
        <begin position="280"/>
        <end position="306"/>
    </location>
</feature>
<feature type="transmembrane region" description="Helical" evidence="7">
    <location>
        <begin position="238"/>
        <end position="260"/>
    </location>
</feature>
<feature type="transmembrane region" description="Helical" evidence="7">
    <location>
        <begin position="12"/>
        <end position="31"/>
    </location>
</feature>
<sequence>MLGFIGRRLATGLLLAFSVVTGMFFFLMLTGSDPARGALGLYATEEQVAVKREQLGLDRPLVEQYLSWLSGVVRGDLGVSSAQNAEVSDLIVTRLPVTVSLALGAVLVAAVLGVVLGLLAATRPGTFDRVLQVFMVLGFSLPNFWVAIILALVFAVQLGWFPATGYVHLGDSPGGWLWSITLPIVALSIGSIAAIAQQLRNSVITVNSQDYVRTLRSRGLSQRDILLTHVLRNAAPPALTMLSLQFIAAMSGAAIIERVFGLQGIGAVAINASGNSDIPVIMGVLLFTVLVVVLVNLAVDILYAALNPKVRNA</sequence>
<name>A0A1C5GGQ8_MICEH</name>
<dbReference type="Pfam" id="PF19300">
    <property type="entry name" value="BPD_transp_1_N"/>
    <property type="match status" value="1"/>
</dbReference>
<dbReference type="PANTHER" id="PTHR43163:SF6">
    <property type="entry name" value="DIPEPTIDE TRANSPORT SYSTEM PERMEASE PROTEIN DPPB-RELATED"/>
    <property type="match status" value="1"/>
</dbReference>
<evidence type="ECO:0000256" key="7">
    <source>
        <dbReference type="RuleBase" id="RU363032"/>
    </source>
</evidence>
<dbReference type="Proteomes" id="UP000198251">
    <property type="component" value="Chromosome I"/>
</dbReference>
<keyword evidence="3" id="KW-1003">Cell membrane</keyword>
<dbReference type="AlphaFoldDB" id="A0A1C5GGQ8"/>
<feature type="transmembrane region" description="Helical" evidence="7">
    <location>
        <begin position="99"/>
        <end position="121"/>
    </location>
</feature>
<dbReference type="EMBL" id="LT607733">
    <property type="protein sequence ID" value="SCG19011.1"/>
    <property type="molecule type" value="Genomic_DNA"/>
</dbReference>
<evidence type="ECO:0000256" key="6">
    <source>
        <dbReference type="ARBA" id="ARBA00023136"/>
    </source>
</evidence>
<accession>A0A1C5GGQ8</accession>
<dbReference type="PANTHER" id="PTHR43163">
    <property type="entry name" value="DIPEPTIDE TRANSPORT SYSTEM PERMEASE PROTEIN DPPB-RELATED"/>
    <property type="match status" value="1"/>
</dbReference>
<evidence type="ECO:0000256" key="5">
    <source>
        <dbReference type="ARBA" id="ARBA00022989"/>
    </source>
</evidence>
<evidence type="ECO:0000313" key="9">
    <source>
        <dbReference type="EMBL" id="SCG19011.1"/>
    </source>
</evidence>
<evidence type="ECO:0000313" key="10">
    <source>
        <dbReference type="Proteomes" id="UP000198251"/>
    </source>
</evidence>
<evidence type="ECO:0000256" key="4">
    <source>
        <dbReference type="ARBA" id="ARBA00022692"/>
    </source>
</evidence>
<evidence type="ECO:0000256" key="1">
    <source>
        <dbReference type="ARBA" id="ARBA00004651"/>
    </source>
</evidence>
<dbReference type="CDD" id="cd06261">
    <property type="entry name" value="TM_PBP2"/>
    <property type="match status" value="1"/>
</dbReference>
<dbReference type="RefSeq" id="WP_089002541.1">
    <property type="nucleotide sequence ID" value="NZ_JBFAAC010000007.1"/>
</dbReference>
<dbReference type="GO" id="GO:0005886">
    <property type="term" value="C:plasma membrane"/>
    <property type="evidence" value="ECO:0007669"/>
    <property type="project" value="UniProtKB-SubCell"/>
</dbReference>